<protein>
    <recommendedName>
        <fullName evidence="4">Transmembrane protein</fullName>
    </recommendedName>
</protein>
<accession>A0A3N4M007</accession>
<reference evidence="2 3" key="1">
    <citation type="journal article" date="2018" name="Nat. Ecol. Evol.">
        <title>Pezizomycetes genomes reveal the molecular basis of ectomycorrhizal truffle lifestyle.</title>
        <authorList>
            <person name="Murat C."/>
            <person name="Payen T."/>
            <person name="Noel B."/>
            <person name="Kuo A."/>
            <person name="Morin E."/>
            <person name="Chen J."/>
            <person name="Kohler A."/>
            <person name="Krizsan K."/>
            <person name="Balestrini R."/>
            <person name="Da Silva C."/>
            <person name="Montanini B."/>
            <person name="Hainaut M."/>
            <person name="Levati E."/>
            <person name="Barry K.W."/>
            <person name="Belfiori B."/>
            <person name="Cichocki N."/>
            <person name="Clum A."/>
            <person name="Dockter R.B."/>
            <person name="Fauchery L."/>
            <person name="Guy J."/>
            <person name="Iotti M."/>
            <person name="Le Tacon F."/>
            <person name="Lindquist E.A."/>
            <person name="Lipzen A."/>
            <person name="Malagnac F."/>
            <person name="Mello A."/>
            <person name="Molinier V."/>
            <person name="Miyauchi S."/>
            <person name="Poulain J."/>
            <person name="Riccioni C."/>
            <person name="Rubini A."/>
            <person name="Sitrit Y."/>
            <person name="Splivallo R."/>
            <person name="Traeger S."/>
            <person name="Wang M."/>
            <person name="Zifcakova L."/>
            <person name="Wipf D."/>
            <person name="Zambonelli A."/>
            <person name="Paolocci F."/>
            <person name="Nowrousian M."/>
            <person name="Ottonello S."/>
            <person name="Baldrian P."/>
            <person name="Spatafora J.W."/>
            <person name="Henrissat B."/>
            <person name="Nagy L.G."/>
            <person name="Aury J.M."/>
            <person name="Wincker P."/>
            <person name="Grigoriev I.V."/>
            <person name="Bonfante P."/>
            <person name="Martin F.M."/>
        </authorList>
    </citation>
    <scope>NUCLEOTIDE SEQUENCE [LARGE SCALE GENOMIC DNA]</scope>
    <source>
        <strain evidence="2 3">ATCC MYA-4762</strain>
    </source>
</reference>
<evidence type="ECO:0000313" key="3">
    <source>
        <dbReference type="Proteomes" id="UP000267821"/>
    </source>
</evidence>
<name>A0A3N4M007_9PEZI</name>
<keyword evidence="1" id="KW-1133">Transmembrane helix</keyword>
<dbReference type="AlphaFoldDB" id="A0A3N4M007"/>
<evidence type="ECO:0000256" key="1">
    <source>
        <dbReference type="SAM" id="Phobius"/>
    </source>
</evidence>
<keyword evidence="1" id="KW-0812">Transmembrane</keyword>
<dbReference type="InParanoid" id="A0A3N4M007"/>
<dbReference type="Proteomes" id="UP000267821">
    <property type="component" value="Unassembled WGS sequence"/>
</dbReference>
<evidence type="ECO:0008006" key="4">
    <source>
        <dbReference type="Google" id="ProtNLM"/>
    </source>
</evidence>
<keyword evidence="1" id="KW-0472">Membrane</keyword>
<organism evidence="2 3">
    <name type="scientific">Terfezia boudieri ATCC MYA-4762</name>
    <dbReference type="NCBI Taxonomy" id="1051890"/>
    <lineage>
        <taxon>Eukaryota</taxon>
        <taxon>Fungi</taxon>
        <taxon>Dikarya</taxon>
        <taxon>Ascomycota</taxon>
        <taxon>Pezizomycotina</taxon>
        <taxon>Pezizomycetes</taxon>
        <taxon>Pezizales</taxon>
        <taxon>Pezizaceae</taxon>
        <taxon>Terfezia</taxon>
    </lineage>
</organism>
<proteinExistence type="predicted"/>
<feature type="transmembrane region" description="Helical" evidence="1">
    <location>
        <begin position="122"/>
        <end position="142"/>
    </location>
</feature>
<dbReference type="EMBL" id="ML121529">
    <property type="protein sequence ID" value="RPB28524.1"/>
    <property type="molecule type" value="Genomic_DNA"/>
</dbReference>
<dbReference type="PROSITE" id="PS51257">
    <property type="entry name" value="PROKAR_LIPOPROTEIN"/>
    <property type="match status" value="1"/>
</dbReference>
<gene>
    <name evidence="2" type="ORF">L211DRAFT_391890</name>
</gene>
<evidence type="ECO:0000313" key="2">
    <source>
        <dbReference type="EMBL" id="RPB28524.1"/>
    </source>
</evidence>
<keyword evidence="3" id="KW-1185">Reference proteome</keyword>
<sequence length="162" mass="17901">MISRRFHSSQSIVLSCFLPERNTNGKWVAAAFPVLVFRVHAYLISCLQFYPPNSVCVGLCLRDGDPLLSYISRGHLYILISTLSSSHVTHISPSCVLLRFVLYMRIMIMRLCSFDGGGCPPFTILGSGSGVLGLGFLFCVFAKRVRLGGGLICSYPEKRKFG</sequence>